<evidence type="ECO:0000313" key="4">
    <source>
        <dbReference type="Proteomes" id="UP000835052"/>
    </source>
</evidence>
<dbReference type="GO" id="GO:1902388">
    <property type="term" value="F:ceramide 1-phosphate transfer activity"/>
    <property type="evidence" value="ECO:0007669"/>
    <property type="project" value="TreeGrafter"/>
</dbReference>
<gene>
    <name evidence="3" type="ORF">CAUJ_LOCUS3810</name>
</gene>
<dbReference type="PANTHER" id="PTHR10219">
    <property type="entry name" value="GLYCOLIPID TRANSFER PROTEIN-RELATED"/>
    <property type="match status" value="1"/>
</dbReference>
<dbReference type="GO" id="GO:1902387">
    <property type="term" value="F:ceramide 1-phosphate binding"/>
    <property type="evidence" value="ECO:0007669"/>
    <property type="project" value="TreeGrafter"/>
</dbReference>
<dbReference type="SUPFAM" id="SSF110004">
    <property type="entry name" value="Glycolipid transfer protein, GLTP"/>
    <property type="match status" value="1"/>
</dbReference>
<keyword evidence="4" id="KW-1185">Reference proteome</keyword>
<dbReference type="GO" id="GO:0016020">
    <property type="term" value="C:membrane"/>
    <property type="evidence" value="ECO:0007669"/>
    <property type="project" value="TreeGrafter"/>
</dbReference>
<evidence type="ECO:0000313" key="3">
    <source>
        <dbReference type="EMBL" id="CAD6187891.1"/>
    </source>
</evidence>
<dbReference type="PANTHER" id="PTHR10219:SF25">
    <property type="entry name" value="PLECKSTRIN HOMOLOGY DOMAIN-CONTAINING FAMILY A MEMBER 8"/>
    <property type="match status" value="1"/>
</dbReference>
<evidence type="ECO:0000259" key="2">
    <source>
        <dbReference type="Pfam" id="PF08718"/>
    </source>
</evidence>
<evidence type="ECO:0000256" key="1">
    <source>
        <dbReference type="ARBA" id="ARBA00022448"/>
    </source>
</evidence>
<proteinExistence type="predicted"/>
<dbReference type="InterPro" id="IPR014830">
    <property type="entry name" value="Glycolipid_transfer_prot_dom"/>
</dbReference>
<dbReference type="OrthoDB" id="205255at2759"/>
<organism evidence="3 4">
    <name type="scientific">Caenorhabditis auriculariae</name>
    <dbReference type="NCBI Taxonomy" id="2777116"/>
    <lineage>
        <taxon>Eukaryota</taxon>
        <taxon>Metazoa</taxon>
        <taxon>Ecdysozoa</taxon>
        <taxon>Nematoda</taxon>
        <taxon>Chromadorea</taxon>
        <taxon>Rhabditida</taxon>
        <taxon>Rhabditina</taxon>
        <taxon>Rhabditomorpha</taxon>
        <taxon>Rhabditoidea</taxon>
        <taxon>Rhabditidae</taxon>
        <taxon>Peloderinae</taxon>
        <taxon>Caenorhabditis</taxon>
    </lineage>
</organism>
<dbReference type="FunFam" id="1.10.3520.10:FF:000001">
    <property type="entry name" value="Pleckstrin domain-containing family A member 8"/>
    <property type="match status" value="1"/>
</dbReference>
<dbReference type="Proteomes" id="UP000835052">
    <property type="component" value="Unassembled WGS sequence"/>
</dbReference>
<dbReference type="GO" id="GO:0005829">
    <property type="term" value="C:cytosol"/>
    <property type="evidence" value="ECO:0007669"/>
    <property type="project" value="TreeGrafter"/>
</dbReference>
<feature type="domain" description="Glycolipid transfer protein" evidence="2">
    <location>
        <begin position="32"/>
        <end position="179"/>
    </location>
</feature>
<reference evidence="3" key="1">
    <citation type="submission" date="2020-10" db="EMBL/GenBank/DDBJ databases">
        <authorList>
            <person name="Kikuchi T."/>
        </authorList>
    </citation>
    <scope>NUCLEOTIDE SEQUENCE</scope>
    <source>
        <strain evidence="3">NKZ352</strain>
    </source>
</reference>
<dbReference type="EMBL" id="CAJGYM010000007">
    <property type="protein sequence ID" value="CAD6187891.1"/>
    <property type="molecule type" value="Genomic_DNA"/>
</dbReference>
<accession>A0A8S1GXI0</accession>
<dbReference type="Gene3D" id="1.10.3520.10">
    <property type="entry name" value="Glycolipid transfer protein"/>
    <property type="match status" value="1"/>
</dbReference>
<comment type="caution">
    <text evidence="3">The sequence shown here is derived from an EMBL/GenBank/DDBJ whole genome shotgun (WGS) entry which is preliminary data.</text>
</comment>
<keyword evidence="1" id="KW-0813">Transport</keyword>
<sequence>MAAVADVPDSPGHETYFAKPEHIFPHLEEGKIPTEQFLNACQGIASFVEFLGKAFILVKNDIQGNVVKVRNRYESNKEGQVYLQDLIDMDLAEHGGRFGIATEGLLWLKRGLQFMLEMLTRMVTEYRTNPNHSKTENLSSVVDQAYQKSLKRHHGFVAKQAFKMLSHAVPYRHTILKAVALGQDDLDEICIRHIESHLDNFRKNVDVLVQYYVEKKLDTPEP</sequence>
<dbReference type="AlphaFoldDB" id="A0A8S1GXI0"/>
<name>A0A8S1GXI0_9PELO</name>
<dbReference type="InterPro" id="IPR036497">
    <property type="entry name" value="GLTP_sf"/>
</dbReference>
<protein>
    <recommendedName>
        <fullName evidence="2">Glycolipid transfer protein domain-containing protein</fullName>
    </recommendedName>
</protein>
<dbReference type="Pfam" id="PF08718">
    <property type="entry name" value="GLTP"/>
    <property type="match status" value="1"/>
</dbReference>